<sequence length="160" mass="18771">MERVNLILRHPLYRDCLSQIAGWERTRIFCGHDMTHFLDVARLAYLFNLEEGLGVPKEWVYAAALLHDIGRHIQYQTGTPHQETSIPIADKIMEETGFDQRERREILAAIRNHRNPETSQEKNLSGLIYRADKLSRSCFACPAEKECDWSREKKNLELRY</sequence>
<accession>A0A9D0ZV88</accession>
<reference evidence="2" key="1">
    <citation type="submission" date="2020-10" db="EMBL/GenBank/DDBJ databases">
        <authorList>
            <person name="Gilroy R."/>
        </authorList>
    </citation>
    <scope>NUCLEOTIDE SEQUENCE</scope>
    <source>
        <strain evidence="2">ChiSjej3B21-11622</strain>
    </source>
</reference>
<protein>
    <submittedName>
        <fullName evidence="2">HD domain-containing protein</fullName>
    </submittedName>
</protein>
<comment type="caution">
    <text evidence="2">The sequence shown here is derived from an EMBL/GenBank/DDBJ whole genome shotgun (WGS) entry which is preliminary data.</text>
</comment>
<dbReference type="CDD" id="cd00077">
    <property type="entry name" value="HDc"/>
    <property type="match status" value="1"/>
</dbReference>
<evidence type="ECO:0000313" key="2">
    <source>
        <dbReference type="EMBL" id="HIQ96203.1"/>
    </source>
</evidence>
<gene>
    <name evidence="2" type="ORF">IAB26_06545</name>
</gene>
<dbReference type="SMART" id="SM00471">
    <property type="entry name" value="HDc"/>
    <property type="match status" value="1"/>
</dbReference>
<evidence type="ECO:0000313" key="3">
    <source>
        <dbReference type="Proteomes" id="UP000886886"/>
    </source>
</evidence>
<dbReference type="InterPro" id="IPR006674">
    <property type="entry name" value="HD_domain"/>
</dbReference>
<dbReference type="Pfam" id="PF01966">
    <property type="entry name" value="HD"/>
    <property type="match status" value="1"/>
</dbReference>
<evidence type="ECO:0000259" key="1">
    <source>
        <dbReference type="PROSITE" id="PS51831"/>
    </source>
</evidence>
<dbReference type="PROSITE" id="PS51831">
    <property type="entry name" value="HD"/>
    <property type="match status" value="1"/>
</dbReference>
<dbReference type="AlphaFoldDB" id="A0A9D0ZV88"/>
<dbReference type="Proteomes" id="UP000886886">
    <property type="component" value="Unassembled WGS sequence"/>
</dbReference>
<dbReference type="InterPro" id="IPR003607">
    <property type="entry name" value="HD/PDEase_dom"/>
</dbReference>
<dbReference type="Gene3D" id="1.10.3210.10">
    <property type="entry name" value="Hypothetical protein af1432"/>
    <property type="match status" value="1"/>
</dbReference>
<dbReference type="InterPro" id="IPR006675">
    <property type="entry name" value="HDIG_dom"/>
</dbReference>
<organism evidence="2 3">
    <name type="scientific">Candidatus Limivivens merdigallinarum</name>
    <dbReference type="NCBI Taxonomy" id="2840859"/>
    <lineage>
        <taxon>Bacteria</taxon>
        <taxon>Bacillati</taxon>
        <taxon>Bacillota</taxon>
        <taxon>Clostridia</taxon>
        <taxon>Lachnospirales</taxon>
        <taxon>Lachnospiraceae</taxon>
        <taxon>Lachnospiraceae incertae sedis</taxon>
        <taxon>Candidatus Limivivens</taxon>
    </lineage>
</organism>
<feature type="domain" description="HD" evidence="1">
    <location>
        <begin position="33"/>
        <end position="137"/>
    </location>
</feature>
<reference evidence="2" key="2">
    <citation type="journal article" date="2021" name="PeerJ">
        <title>Extensive microbial diversity within the chicken gut microbiome revealed by metagenomics and culture.</title>
        <authorList>
            <person name="Gilroy R."/>
            <person name="Ravi A."/>
            <person name="Getino M."/>
            <person name="Pursley I."/>
            <person name="Horton D.L."/>
            <person name="Alikhan N.F."/>
            <person name="Baker D."/>
            <person name="Gharbi K."/>
            <person name="Hall N."/>
            <person name="Watson M."/>
            <person name="Adriaenssens E.M."/>
            <person name="Foster-Nyarko E."/>
            <person name="Jarju S."/>
            <person name="Secka A."/>
            <person name="Antonio M."/>
            <person name="Oren A."/>
            <person name="Chaudhuri R.R."/>
            <person name="La Ragione R."/>
            <person name="Hildebrand F."/>
            <person name="Pallen M.J."/>
        </authorList>
    </citation>
    <scope>NUCLEOTIDE SEQUENCE</scope>
    <source>
        <strain evidence="2">ChiSjej3B21-11622</strain>
    </source>
</reference>
<name>A0A9D0ZV88_9FIRM</name>
<dbReference type="EMBL" id="DVFT01000096">
    <property type="protein sequence ID" value="HIQ96203.1"/>
    <property type="molecule type" value="Genomic_DNA"/>
</dbReference>
<dbReference type="NCBIfam" id="TIGR00277">
    <property type="entry name" value="HDIG"/>
    <property type="match status" value="1"/>
</dbReference>
<proteinExistence type="predicted"/>
<dbReference type="SUPFAM" id="SSF109604">
    <property type="entry name" value="HD-domain/PDEase-like"/>
    <property type="match status" value="1"/>
</dbReference>